<dbReference type="Pfam" id="PF07714">
    <property type="entry name" value="PK_Tyr_Ser-Thr"/>
    <property type="match status" value="1"/>
</dbReference>
<evidence type="ECO:0000256" key="3">
    <source>
        <dbReference type="ARBA" id="ARBA00022692"/>
    </source>
</evidence>
<dbReference type="InterPro" id="IPR032675">
    <property type="entry name" value="LRR_dom_sf"/>
</dbReference>
<keyword evidence="5" id="KW-0547">Nucleotide-binding</keyword>
<evidence type="ECO:0000256" key="9">
    <source>
        <dbReference type="SAM" id="MobiDB-lite"/>
    </source>
</evidence>
<evidence type="ECO:0000256" key="6">
    <source>
        <dbReference type="ARBA" id="ARBA00022840"/>
    </source>
</evidence>
<dbReference type="CDD" id="cd14066">
    <property type="entry name" value="STKc_IRAK"/>
    <property type="match status" value="1"/>
</dbReference>
<dbReference type="EMBL" id="CM026429">
    <property type="protein sequence ID" value="KAG0563774.1"/>
    <property type="molecule type" value="Genomic_DNA"/>
</dbReference>
<comment type="caution">
    <text evidence="13">The sequence shown here is derived from an EMBL/GenBank/DDBJ whole genome shotgun (WGS) entry which is preliminary data.</text>
</comment>
<feature type="signal peptide" evidence="11">
    <location>
        <begin position="1"/>
        <end position="33"/>
    </location>
</feature>
<dbReference type="InterPro" id="IPR000719">
    <property type="entry name" value="Prot_kinase_dom"/>
</dbReference>
<feature type="domain" description="Protein kinase" evidence="12">
    <location>
        <begin position="352"/>
        <end position="619"/>
    </location>
</feature>
<keyword evidence="7 10" id="KW-1133">Transmembrane helix</keyword>
<evidence type="ECO:0000256" key="8">
    <source>
        <dbReference type="ARBA" id="ARBA00023136"/>
    </source>
</evidence>
<dbReference type="PANTHER" id="PTHR48010:SF76">
    <property type="entry name" value="INACTIVE RECEPTOR KINASE RLK902-RELATED"/>
    <property type="match status" value="1"/>
</dbReference>
<feature type="region of interest" description="Disordered" evidence="9">
    <location>
        <begin position="629"/>
        <end position="669"/>
    </location>
</feature>
<dbReference type="Pfam" id="PF00560">
    <property type="entry name" value="LRR_1"/>
    <property type="match status" value="3"/>
</dbReference>
<keyword evidence="2" id="KW-0433">Leucine-rich repeat</keyword>
<dbReference type="Gene3D" id="3.30.200.20">
    <property type="entry name" value="Phosphorylase Kinase, domain 1"/>
    <property type="match status" value="1"/>
</dbReference>
<dbReference type="PROSITE" id="PS50011">
    <property type="entry name" value="PROTEIN_KINASE_DOM"/>
    <property type="match status" value="1"/>
</dbReference>
<dbReference type="Proteomes" id="UP000822688">
    <property type="component" value="Chromosome 8"/>
</dbReference>
<dbReference type="Gene3D" id="1.10.510.10">
    <property type="entry name" value="Transferase(Phosphotransferase) domain 1"/>
    <property type="match status" value="1"/>
</dbReference>
<evidence type="ECO:0000256" key="2">
    <source>
        <dbReference type="ARBA" id="ARBA00022614"/>
    </source>
</evidence>
<dbReference type="Pfam" id="PF08263">
    <property type="entry name" value="LRRNT_2"/>
    <property type="match status" value="1"/>
</dbReference>
<evidence type="ECO:0000256" key="7">
    <source>
        <dbReference type="ARBA" id="ARBA00022989"/>
    </source>
</evidence>
<evidence type="ECO:0000256" key="5">
    <source>
        <dbReference type="ARBA" id="ARBA00022741"/>
    </source>
</evidence>
<dbReference type="GO" id="GO:0016020">
    <property type="term" value="C:membrane"/>
    <property type="evidence" value="ECO:0007669"/>
    <property type="project" value="UniProtKB-SubCell"/>
</dbReference>
<feature type="transmembrane region" description="Helical" evidence="10">
    <location>
        <begin position="261"/>
        <end position="284"/>
    </location>
</feature>
<evidence type="ECO:0000313" key="13">
    <source>
        <dbReference type="EMBL" id="KAG0563774.1"/>
    </source>
</evidence>
<feature type="compositionally biased region" description="Polar residues" evidence="9">
    <location>
        <begin position="629"/>
        <end position="640"/>
    </location>
</feature>
<evidence type="ECO:0000256" key="11">
    <source>
        <dbReference type="SAM" id="SignalP"/>
    </source>
</evidence>
<name>A0A8T0H093_CERPU</name>
<organism evidence="13 14">
    <name type="scientific">Ceratodon purpureus</name>
    <name type="common">Fire moss</name>
    <name type="synonym">Dicranum purpureum</name>
    <dbReference type="NCBI Taxonomy" id="3225"/>
    <lineage>
        <taxon>Eukaryota</taxon>
        <taxon>Viridiplantae</taxon>
        <taxon>Streptophyta</taxon>
        <taxon>Embryophyta</taxon>
        <taxon>Bryophyta</taxon>
        <taxon>Bryophytina</taxon>
        <taxon>Bryopsida</taxon>
        <taxon>Dicranidae</taxon>
        <taxon>Pseudoditrichales</taxon>
        <taxon>Ditrichaceae</taxon>
        <taxon>Ceratodon</taxon>
    </lineage>
</organism>
<reference evidence="13" key="1">
    <citation type="submission" date="2020-06" db="EMBL/GenBank/DDBJ databases">
        <title>WGS assembly of Ceratodon purpureus strain R40.</title>
        <authorList>
            <person name="Carey S.B."/>
            <person name="Jenkins J."/>
            <person name="Shu S."/>
            <person name="Lovell J.T."/>
            <person name="Sreedasyam A."/>
            <person name="Maumus F."/>
            <person name="Tiley G.P."/>
            <person name="Fernandez-Pozo N."/>
            <person name="Barry K."/>
            <person name="Chen C."/>
            <person name="Wang M."/>
            <person name="Lipzen A."/>
            <person name="Daum C."/>
            <person name="Saski C.A."/>
            <person name="Payton A.C."/>
            <person name="Mcbreen J.C."/>
            <person name="Conrad R.E."/>
            <person name="Kollar L.M."/>
            <person name="Olsson S."/>
            <person name="Huttunen S."/>
            <person name="Landis J.B."/>
            <person name="Wickett N.J."/>
            <person name="Johnson M.G."/>
            <person name="Rensing S.A."/>
            <person name="Grimwood J."/>
            <person name="Schmutz J."/>
            <person name="Mcdaniel S.F."/>
        </authorList>
    </citation>
    <scope>NUCLEOTIDE SEQUENCE</scope>
    <source>
        <strain evidence="13">R40</strain>
    </source>
</reference>
<feature type="compositionally biased region" description="Polar residues" evidence="9">
    <location>
        <begin position="657"/>
        <end position="669"/>
    </location>
</feature>
<keyword evidence="3 10" id="KW-0812">Transmembrane</keyword>
<dbReference type="FunFam" id="3.30.200.20:FF:000307">
    <property type="entry name" value="pollen receptor-like kinase 1"/>
    <property type="match status" value="1"/>
</dbReference>
<dbReference type="AlphaFoldDB" id="A0A8T0H093"/>
<evidence type="ECO:0000256" key="4">
    <source>
        <dbReference type="ARBA" id="ARBA00022737"/>
    </source>
</evidence>
<dbReference type="SUPFAM" id="SSF52058">
    <property type="entry name" value="L domain-like"/>
    <property type="match status" value="1"/>
</dbReference>
<sequence length="669" mass="72952">MTNTRNGPVSPTMAIKTTTLLLVIFSIVSATVGQDLAADTKALLIFSTIHDPKGTKMGWSNLTSTCTWRGITCEGDRVTEVRLPGKGFRGEIPAGSLGLLSELRVVSLRGNKLTGLFPGELGDCNKLEALYLARNDFYGPVLTLTGLWPRLTRLSLEANKINGSIPDSIGLFKDLYYLNLRNNSFSGSIPPLNLANLTIFDVANNNLSGPIPPTLSRFLPAAFLGNPGLCGAPLTVCPGTLEPTSAPIATSSNGHKLSTGAIVGIVVGAVAFLALVVLGLFFCLCRRKKEKRENVGKPGEGQVVSRDLRPREKGVEVQTEEYYSATGEKLDRSKLVFFDDKKYSFDLDDLLRASAEVLGKGSVGTAYKAILEDGTIMAVKRLKDVTTGKKEFESQIQVVGKMQHRNVVPLRAYYFSKDEKLLVYDFMNRGSLSALLHGNRGSTRIPLDWSSRVKIATGAARGLAYLHAQGGPKFVHANIKSSNILLNTDLNACISDFGLAQLITSSSAQAKIIGYRAPEVTELRKATQKSDVFSFGVLLLELLTGKAPTQAALNDEGIDLPRWVQSIVREEWTTEVFDAELLRYNTVEGEMVNLLQIAMRCVDTVPERRPTMSEVQLLLEDVRQMSMNNSQEITSRQSVSPPEESPVRASVSRDRISQQGTPSHSRTTP</sequence>
<dbReference type="PANTHER" id="PTHR48010">
    <property type="entry name" value="OS05G0588300 PROTEIN"/>
    <property type="match status" value="1"/>
</dbReference>
<dbReference type="GO" id="GO:0004672">
    <property type="term" value="F:protein kinase activity"/>
    <property type="evidence" value="ECO:0007669"/>
    <property type="project" value="InterPro"/>
</dbReference>
<keyword evidence="6" id="KW-0067">ATP-binding</keyword>
<evidence type="ECO:0000259" key="12">
    <source>
        <dbReference type="PROSITE" id="PS50011"/>
    </source>
</evidence>
<dbReference type="InterPro" id="IPR013210">
    <property type="entry name" value="LRR_N_plant-typ"/>
</dbReference>
<comment type="subcellular location">
    <subcellularLocation>
        <location evidence="1">Membrane</location>
    </subcellularLocation>
</comment>
<dbReference type="CDD" id="cd12087">
    <property type="entry name" value="TM_EGFR-like"/>
    <property type="match status" value="1"/>
</dbReference>
<evidence type="ECO:0000256" key="10">
    <source>
        <dbReference type="SAM" id="Phobius"/>
    </source>
</evidence>
<dbReference type="GO" id="GO:0005524">
    <property type="term" value="F:ATP binding"/>
    <property type="evidence" value="ECO:0007669"/>
    <property type="project" value="UniProtKB-KW"/>
</dbReference>
<feature type="chain" id="PRO_5035747124" description="Protein kinase domain-containing protein" evidence="11">
    <location>
        <begin position="34"/>
        <end position="669"/>
    </location>
</feature>
<dbReference type="InterPro" id="IPR001611">
    <property type="entry name" value="Leu-rich_rpt"/>
</dbReference>
<protein>
    <recommendedName>
        <fullName evidence="12">Protein kinase domain-containing protein</fullName>
    </recommendedName>
</protein>
<keyword evidence="4" id="KW-0677">Repeat</keyword>
<dbReference type="SUPFAM" id="SSF56112">
    <property type="entry name" value="Protein kinase-like (PK-like)"/>
    <property type="match status" value="1"/>
</dbReference>
<dbReference type="FunFam" id="1.10.510.10:FF:000095">
    <property type="entry name" value="protein STRUBBELIG-RECEPTOR FAMILY 8"/>
    <property type="match status" value="1"/>
</dbReference>
<evidence type="ECO:0000313" key="14">
    <source>
        <dbReference type="Proteomes" id="UP000822688"/>
    </source>
</evidence>
<dbReference type="InterPro" id="IPR011009">
    <property type="entry name" value="Kinase-like_dom_sf"/>
</dbReference>
<dbReference type="InterPro" id="IPR050994">
    <property type="entry name" value="At_inactive_RLKs"/>
</dbReference>
<proteinExistence type="predicted"/>
<keyword evidence="11" id="KW-0732">Signal</keyword>
<gene>
    <name evidence="13" type="ORF">KC19_8G057900</name>
</gene>
<accession>A0A8T0H093</accession>
<keyword evidence="8 10" id="KW-0472">Membrane</keyword>
<keyword evidence="14" id="KW-1185">Reference proteome</keyword>
<dbReference type="InterPro" id="IPR001245">
    <property type="entry name" value="Ser-Thr/Tyr_kinase_cat_dom"/>
</dbReference>
<evidence type="ECO:0000256" key="1">
    <source>
        <dbReference type="ARBA" id="ARBA00004370"/>
    </source>
</evidence>
<dbReference type="Gene3D" id="3.80.10.10">
    <property type="entry name" value="Ribonuclease Inhibitor"/>
    <property type="match status" value="2"/>
</dbReference>
<dbReference type="OrthoDB" id="4062651at2759"/>